<proteinExistence type="predicted"/>
<dbReference type="SUPFAM" id="SSF54292">
    <property type="entry name" value="2Fe-2S ferredoxin-like"/>
    <property type="match status" value="1"/>
</dbReference>
<dbReference type="InterPro" id="IPR001041">
    <property type="entry name" value="2Fe-2S_ferredoxin-type"/>
</dbReference>
<comment type="caution">
    <text evidence="6">The sequence shown here is derived from an EMBL/GenBank/DDBJ whole genome shotgun (WGS) entry which is preliminary data.</text>
</comment>
<dbReference type="EMBL" id="LGTL01000029">
    <property type="protein sequence ID" value="KPA74458.1"/>
    <property type="molecule type" value="Genomic_DNA"/>
</dbReference>
<dbReference type="GO" id="GO:0140647">
    <property type="term" value="P:P450-containing electron transport chain"/>
    <property type="evidence" value="ECO:0007669"/>
    <property type="project" value="InterPro"/>
</dbReference>
<dbReference type="VEuPathDB" id="TriTrypDB:LpyrH10_29_0540"/>
<name>A0A0N0VD65_LEPPY</name>
<dbReference type="OMA" id="MDVEGTC"/>
<dbReference type="GO" id="GO:0005739">
    <property type="term" value="C:mitochondrion"/>
    <property type="evidence" value="ECO:0007669"/>
    <property type="project" value="TreeGrafter"/>
</dbReference>
<keyword evidence="7" id="KW-1185">Reference proteome</keyword>
<keyword evidence="3" id="KW-0408">Iron</keyword>
<dbReference type="InterPro" id="IPR001055">
    <property type="entry name" value="Adrenodoxin-like"/>
</dbReference>
<protein>
    <submittedName>
        <fullName evidence="6">Putative mitochondrial adrenodoxin-like protein,ferredoxin, 2fe-2s-like protein</fullName>
    </submittedName>
</protein>
<reference evidence="6 7" key="1">
    <citation type="submission" date="2015-07" db="EMBL/GenBank/DDBJ databases">
        <title>High-quality genome of monoxenous trypanosomatid Leptomonas pyrrhocoris.</title>
        <authorList>
            <person name="Flegontov P."/>
            <person name="Butenko A."/>
            <person name="Firsov S."/>
            <person name="Vlcek C."/>
            <person name="Logacheva M.D."/>
            <person name="Field M."/>
            <person name="Filatov D."/>
            <person name="Flegontova O."/>
            <person name="Gerasimov E."/>
            <person name="Jackson A.P."/>
            <person name="Kelly S."/>
            <person name="Opperdoes F."/>
            <person name="O'Reilly A."/>
            <person name="Votypka J."/>
            <person name="Yurchenko V."/>
            <person name="Lukes J."/>
        </authorList>
    </citation>
    <scope>NUCLEOTIDE SEQUENCE [LARGE SCALE GENOMIC DNA]</scope>
    <source>
        <strain evidence="6">H10</strain>
    </source>
</reference>
<dbReference type="AlphaFoldDB" id="A0A0N0VD65"/>
<dbReference type="Pfam" id="PF00111">
    <property type="entry name" value="Fer2"/>
    <property type="match status" value="1"/>
</dbReference>
<dbReference type="GO" id="GO:0009055">
    <property type="term" value="F:electron transfer activity"/>
    <property type="evidence" value="ECO:0007669"/>
    <property type="project" value="TreeGrafter"/>
</dbReference>
<evidence type="ECO:0000256" key="1">
    <source>
        <dbReference type="ARBA" id="ARBA00022714"/>
    </source>
</evidence>
<evidence type="ECO:0000256" key="3">
    <source>
        <dbReference type="ARBA" id="ARBA00023004"/>
    </source>
</evidence>
<dbReference type="PRINTS" id="PR00355">
    <property type="entry name" value="ADRENODOXIN"/>
</dbReference>
<sequence length="136" mass="14745">MRRWCLRSRQRAGLAGAANALTACTLLYSTRGKVKVHVKTRDGMCQDIDAPVGITLMEALRDVAKLDVAGSCNGNVECGTCHVHLSEASFEKTPAPSEREVDLLAKALEVLETSRLSCQVVVSEKLDGLEVELPTY</sequence>
<dbReference type="GO" id="GO:0046872">
    <property type="term" value="F:metal ion binding"/>
    <property type="evidence" value="ECO:0007669"/>
    <property type="project" value="UniProtKB-KW"/>
</dbReference>
<dbReference type="PANTHER" id="PTHR23426">
    <property type="entry name" value="FERREDOXIN/ADRENODOXIN"/>
    <property type="match status" value="1"/>
</dbReference>
<dbReference type="Gene3D" id="3.10.20.30">
    <property type="match status" value="1"/>
</dbReference>
<dbReference type="InterPro" id="IPR036010">
    <property type="entry name" value="2Fe-2S_ferredoxin-like_sf"/>
</dbReference>
<evidence type="ECO:0000313" key="7">
    <source>
        <dbReference type="Proteomes" id="UP000037923"/>
    </source>
</evidence>
<keyword evidence="1" id="KW-0001">2Fe-2S</keyword>
<dbReference type="RefSeq" id="XP_015652897.1">
    <property type="nucleotide sequence ID" value="XM_015808444.1"/>
</dbReference>
<keyword evidence="4" id="KW-0411">Iron-sulfur</keyword>
<keyword evidence="2" id="KW-0479">Metal-binding</keyword>
<feature type="domain" description="2Fe-2S ferredoxin-type" evidence="5">
    <location>
        <begin position="34"/>
        <end position="136"/>
    </location>
</feature>
<dbReference type="Proteomes" id="UP000037923">
    <property type="component" value="Unassembled WGS sequence"/>
</dbReference>
<evidence type="ECO:0000256" key="4">
    <source>
        <dbReference type="ARBA" id="ARBA00023014"/>
    </source>
</evidence>
<dbReference type="OrthoDB" id="259707at2759"/>
<dbReference type="GeneID" id="26909422"/>
<dbReference type="GO" id="GO:0051537">
    <property type="term" value="F:2 iron, 2 sulfur cluster binding"/>
    <property type="evidence" value="ECO:0007669"/>
    <property type="project" value="UniProtKB-KW"/>
</dbReference>
<dbReference type="PROSITE" id="PS51085">
    <property type="entry name" value="2FE2S_FER_2"/>
    <property type="match status" value="1"/>
</dbReference>
<gene>
    <name evidence="6" type="ORF">ABB37_09139</name>
</gene>
<dbReference type="PANTHER" id="PTHR23426:SF63">
    <property type="entry name" value="TRANSFER PROTEIN, PUTATIVE-RELATED"/>
    <property type="match status" value="1"/>
</dbReference>
<evidence type="ECO:0000256" key="2">
    <source>
        <dbReference type="ARBA" id="ARBA00022723"/>
    </source>
</evidence>
<evidence type="ECO:0000313" key="6">
    <source>
        <dbReference type="EMBL" id="KPA74458.1"/>
    </source>
</evidence>
<accession>A0A0N0VD65</accession>
<dbReference type="CDD" id="cd00207">
    <property type="entry name" value="fer2"/>
    <property type="match status" value="1"/>
</dbReference>
<dbReference type="InterPro" id="IPR012675">
    <property type="entry name" value="Beta-grasp_dom_sf"/>
</dbReference>
<organism evidence="6 7">
    <name type="scientific">Leptomonas pyrrhocoris</name>
    <name type="common">Firebug parasite</name>
    <dbReference type="NCBI Taxonomy" id="157538"/>
    <lineage>
        <taxon>Eukaryota</taxon>
        <taxon>Discoba</taxon>
        <taxon>Euglenozoa</taxon>
        <taxon>Kinetoplastea</taxon>
        <taxon>Metakinetoplastina</taxon>
        <taxon>Trypanosomatida</taxon>
        <taxon>Trypanosomatidae</taxon>
        <taxon>Leishmaniinae</taxon>
        <taxon>Leptomonas</taxon>
    </lineage>
</organism>
<evidence type="ECO:0000259" key="5">
    <source>
        <dbReference type="PROSITE" id="PS51085"/>
    </source>
</evidence>
<dbReference type="PROSITE" id="PS51257">
    <property type="entry name" value="PROKAR_LIPOPROTEIN"/>
    <property type="match status" value="1"/>
</dbReference>